<dbReference type="EMBL" id="ABEU02000002">
    <property type="protein sequence ID" value="PNR60685.1"/>
    <property type="molecule type" value="Genomic_DNA"/>
</dbReference>
<dbReference type="AlphaFoldDB" id="A0A2K1L3T1"/>
<evidence type="ECO:0000313" key="3">
    <source>
        <dbReference type="Proteomes" id="UP000006727"/>
    </source>
</evidence>
<evidence type="ECO:0000313" key="1">
    <source>
        <dbReference type="EMBL" id="PNR60685.1"/>
    </source>
</evidence>
<protein>
    <submittedName>
        <fullName evidence="1 2">Uncharacterized protein</fullName>
    </submittedName>
</protein>
<gene>
    <name evidence="1" type="ORF">PHYPA_003478</name>
</gene>
<proteinExistence type="predicted"/>
<dbReference type="EnsemblPlants" id="Pp3c2_31281V3.1">
    <property type="protein sequence ID" value="PAC:32933517.CDS.1"/>
    <property type="gene ID" value="Pp3c2_31281"/>
</dbReference>
<sequence length="71" mass="8091">MSTTRNVLSKNSVKITKLSFKPYIQIHEIQPNNELHSSNSLHLGFEPTVSFKITETQLQAKKSHQLVSTRV</sequence>
<dbReference type="InParanoid" id="A0A2K1L3T1"/>
<dbReference type="Gramene" id="Pp3c2_31281V3.1">
    <property type="protein sequence ID" value="PAC:32933517.CDS.1"/>
    <property type="gene ID" value="Pp3c2_31281"/>
</dbReference>
<keyword evidence="3" id="KW-1185">Reference proteome</keyword>
<reference evidence="2" key="3">
    <citation type="submission" date="2020-12" db="UniProtKB">
        <authorList>
            <consortium name="EnsemblPlants"/>
        </authorList>
    </citation>
    <scope>IDENTIFICATION</scope>
</reference>
<name>A0A2K1L3T1_PHYPA</name>
<evidence type="ECO:0000313" key="2">
    <source>
        <dbReference type="EnsemblPlants" id="PAC:32933517.CDS.1"/>
    </source>
</evidence>
<dbReference type="Proteomes" id="UP000006727">
    <property type="component" value="Chromosome 2"/>
</dbReference>
<organism evidence="1">
    <name type="scientific">Physcomitrium patens</name>
    <name type="common">Spreading-leaved earth moss</name>
    <name type="synonym">Physcomitrella patens</name>
    <dbReference type="NCBI Taxonomy" id="3218"/>
    <lineage>
        <taxon>Eukaryota</taxon>
        <taxon>Viridiplantae</taxon>
        <taxon>Streptophyta</taxon>
        <taxon>Embryophyta</taxon>
        <taxon>Bryophyta</taxon>
        <taxon>Bryophytina</taxon>
        <taxon>Bryopsida</taxon>
        <taxon>Funariidae</taxon>
        <taxon>Funariales</taxon>
        <taxon>Funariaceae</taxon>
        <taxon>Physcomitrium</taxon>
    </lineage>
</organism>
<reference evidence="1 3" key="1">
    <citation type="journal article" date="2008" name="Science">
        <title>The Physcomitrella genome reveals evolutionary insights into the conquest of land by plants.</title>
        <authorList>
            <person name="Rensing S."/>
            <person name="Lang D."/>
            <person name="Zimmer A."/>
            <person name="Terry A."/>
            <person name="Salamov A."/>
            <person name="Shapiro H."/>
            <person name="Nishiyama T."/>
            <person name="Perroud P.-F."/>
            <person name="Lindquist E."/>
            <person name="Kamisugi Y."/>
            <person name="Tanahashi T."/>
            <person name="Sakakibara K."/>
            <person name="Fujita T."/>
            <person name="Oishi K."/>
            <person name="Shin-I T."/>
            <person name="Kuroki Y."/>
            <person name="Toyoda A."/>
            <person name="Suzuki Y."/>
            <person name="Hashimoto A."/>
            <person name="Yamaguchi K."/>
            <person name="Sugano A."/>
            <person name="Kohara Y."/>
            <person name="Fujiyama A."/>
            <person name="Anterola A."/>
            <person name="Aoki S."/>
            <person name="Ashton N."/>
            <person name="Barbazuk W.B."/>
            <person name="Barker E."/>
            <person name="Bennetzen J."/>
            <person name="Bezanilla M."/>
            <person name="Blankenship R."/>
            <person name="Cho S.H."/>
            <person name="Dutcher S."/>
            <person name="Estelle M."/>
            <person name="Fawcett J.A."/>
            <person name="Gundlach H."/>
            <person name="Hanada K."/>
            <person name="Heyl A."/>
            <person name="Hicks K.A."/>
            <person name="Hugh J."/>
            <person name="Lohr M."/>
            <person name="Mayer K."/>
            <person name="Melkozernov A."/>
            <person name="Murata T."/>
            <person name="Nelson D."/>
            <person name="Pils B."/>
            <person name="Prigge M."/>
            <person name="Reiss B."/>
            <person name="Renner T."/>
            <person name="Rombauts S."/>
            <person name="Rushton P."/>
            <person name="Sanderfoot A."/>
            <person name="Schween G."/>
            <person name="Shiu S.-H."/>
            <person name="Stueber K."/>
            <person name="Theodoulou F.L."/>
            <person name="Tu H."/>
            <person name="Van de Peer Y."/>
            <person name="Verrier P.J."/>
            <person name="Waters E."/>
            <person name="Wood A."/>
            <person name="Yang L."/>
            <person name="Cove D."/>
            <person name="Cuming A."/>
            <person name="Hasebe M."/>
            <person name="Lucas S."/>
            <person name="Mishler D.B."/>
            <person name="Reski R."/>
            <person name="Grigoriev I."/>
            <person name="Quatrano R.S."/>
            <person name="Boore J.L."/>
        </authorList>
    </citation>
    <scope>NUCLEOTIDE SEQUENCE [LARGE SCALE GENOMIC DNA]</scope>
    <source>
        <strain evidence="2 3">cv. Gransden 2004</strain>
    </source>
</reference>
<accession>A0A2K1L3T1</accession>
<reference evidence="1 3" key="2">
    <citation type="journal article" date="2018" name="Plant J.">
        <title>The Physcomitrella patens chromosome-scale assembly reveals moss genome structure and evolution.</title>
        <authorList>
            <person name="Lang D."/>
            <person name="Ullrich K.K."/>
            <person name="Murat F."/>
            <person name="Fuchs J."/>
            <person name="Jenkins J."/>
            <person name="Haas F.B."/>
            <person name="Piednoel M."/>
            <person name="Gundlach H."/>
            <person name="Van Bel M."/>
            <person name="Meyberg R."/>
            <person name="Vives C."/>
            <person name="Morata J."/>
            <person name="Symeonidi A."/>
            <person name="Hiss M."/>
            <person name="Muchero W."/>
            <person name="Kamisugi Y."/>
            <person name="Saleh O."/>
            <person name="Blanc G."/>
            <person name="Decker E.L."/>
            <person name="van Gessel N."/>
            <person name="Grimwood J."/>
            <person name="Hayes R.D."/>
            <person name="Graham S.W."/>
            <person name="Gunter L.E."/>
            <person name="McDaniel S.F."/>
            <person name="Hoernstein S.N.W."/>
            <person name="Larsson A."/>
            <person name="Li F.W."/>
            <person name="Perroud P.F."/>
            <person name="Phillips J."/>
            <person name="Ranjan P."/>
            <person name="Rokshar D.S."/>
            <person name="Rothfels C.J."/>
            <person name="Schneider L."/>
            <person name="Shu S."/>
            <person name="Stevenson D.W."/>
            <person name="Thummler F."/>
            <person name="Tillich M."/>
            <person name="Villarreal Aguilar J.C."/>
            <person name="Widiez T."/>
            <person name="Wong G.K."/>
            <person name="Wymore A."/>
            <person name="Zhang Y."/>
            <person name="Zimmer A.D."/>
            <person name="Quatrano R.S."/>
            <person name="Mayer K.F.X."/>
            <person name="Goodstein D."/>
            <person name="Casacuberta J.M."/>
            <person name="Vandepoele K."/>
            <person name="Reski R."/>
            <person name="Cuming A.C."/>
            <person name="Tuskan G.A."/>
            <person name="Maumus F."/>
            <person name="Salse J."/>
            <person name="Schmutz J."/>
            <person name="Rensing S.A."/>
        </authorList>
    </citation>
    <scope>NUCLEOTIDE SEQUENCE [LARGE SCALE GENOMIC DNA]</scope>
    <source>
        <strain evidence="2 3">cv. Gransden 2004</strain>
    </source>
</reference>